<gene>
    <name evidence="1" type="ORF">F6J89_09495</name>
</gene>
<dbReference type="EMBL" id="JAAHFQ010000141">
    <property type="protein sequence ID" value="NER27848.1"/>
    <property type="molecule type" value="Genomic_DNA"/>
</dbReference>
<organism evidence="1">
    <name type="scientific">Symploca sp. SIO1C4</name>
    <dbReference type="NCBI Taxonomy" id="2607765"/>
    <lineage>
        <taxon>Bacteria</taxon>
        <taxon>Bacillati</taxon>
        <taxon>Cyanobacteriota</taxon>
        <taxon>Cyanophyceae</taxon>
        <taxon>Coleofasciculales</taxon>
        <taxon>Coleofasciculaceae</taxon>
        <taxon>Symploca</taxon>
    </lineage>
</organism>
<accession>A0A6B3NF79</accession>
<reference evidence="1" key="1">
    <citation type="submission" date="2019-11" db="EMBL/GenBank/DDBJ databases">
        <title>Genomic insights into an expanded diversity of filamentous marine cyanobacteria reveals the extraordinary biosynthetic potential of Moorea and Okeania.</title>
        <authorList>
            <person name="Ferreira Leao T."/>
            <person name="Wang M."/>
            <person name="Moss N."/>
            <person name="Da Silva R."/>
            <person name="Sanders J."/>
            <person name="Nurk S."/>
            <person name="Gurevich A."/>
            <person name="Humphrey G."/>
            <person name="Reher R."/>
            <person name="Zhu Q."/>
            <person name="Belda-Ferre P."/>
            <person name="Glukhov E."/>
            <person name="Rex R."/>
            <person name="Dorrestein P.C."/>
            <person name="Knight R."/>
            <person name="Pevzner P."/>
            <person name="Gerwick W.H."/>
            <person name="Gerwick L."/>
        </authorList>
    </citation>
    <scope>NUCLEOTIDE SEQUENCE</scope>
    <source>
        <strain evidence="1">SIO1C4</strain>
    </source>
</reference>
<protein>
    <submittedName>
        <fullName evidence="1">Uncharacterized protein</fullName>
    </submittedName>
</protein>
<name>A0A6B3NF79_9CYAN</name>
<proteinExistence type="predicted"/>
<comment type="caution">
    <text evidence="1">The sequence shown here is derived from an EMBL/GenBank/DDBJ whole genome shotgun (WGS) entry which is preliminary data.</text>
</comment>
<sequence length="45" mass="5149">MGRWGEGEMIFMNFLPRSLLPSALLLFIFNAQQLTTHKLLSLIIS</sequence>
<evidence type="ECO:0000313" key="1">
    <source>
        <dbReference type="EMBL" id="NER27848.1"/>
    </source>
</evidence>
<dbReference type="AlphaFoldDB" id="A0A6B3NF79"/>